<dbReference type="Proteomes" id="UP000198651">
    <property type="component" value="Chromosome I"/>
</dbReference>
<dbReference type="OrthoDB" id="9805698at2"/>
<evidence type="ECO:0000256" key="10">
    <source>
        <dbReference type="ARBA" id="ARBA00022884"/>
    </source>
</evidence>
<keyword evidence="4" id="KW-0548">Nucleotidyltransferase</keyword>
<dbReference type="PANTHER" id="PTHR47545:SF1">
    <property type="entry name" value="MULTIFUNCTIONAL CCA PROTEIN"/>
    <property type="match status" value="1"/>
</dbReference>
<evidence type="ECO:0000256" key="3">
    <source>
        <dbReference type="ARBA" id="ARBA00022694"/>
    </source>
</evidence>
<feature type="domain" description="tRNA nucleotidyltransferase/poly(A) polymerase RNA and SrmB- binding" evidence="13">
    <location>
        <begin position="147"/>
        <end position="210"/>
    </location>
</feature>
<dbReference type="PANTHER" id="PTHR47545">
    <property type="entry name" value="MULTIFUNCTIONAL CCA PROTEIN"/>
    <property type="match status" value="1"/>
</dbReference>
<dbReference type="InterPro" id="IPR050124">
    <property type="entry name" value="tRNA_CCA-adding_enzyme"/>
</dbReference>
<dbReference type="Pfam" id="PF12627">
    <property type="entry name" value="PolyA_pol_RNAbd"/>
    <property type="match status" value="1"/>
</dbReference>
<accession>A0A0S4M1R4</accession>
<dbReference type="Gene3D" id="1.10.3090.10">
    <property type="entry name" value="cca-adding enzyme, domain 2"/>
    <property type="match status" value="1"/>
</dbReference>
<evidence type="ECO:0000256" key="1">
    <source>
        <dbReference type="ARBA" id="ARBA00001946"/>
    </source>
</evidence>
<comment type="similarity">
    <text evidence="11">Belongs to the tRNA nucleotidyltransferase/poly(A) polymerase family.</text>
</comment>
<dbReference type="GO" id="GO:0001680">
    <property type="term" value="P:tRNA 3'-terminal CCA addition"/>
    <property type="evidence" value="ECO:0007669"/>
    <property type="project" value="InterPro"/>
</dbReference>
<sequence>MRCYVVGGAVRDLIMGLQPKDRDWVVVGASVDEMISRGFIPVGKDFPVFLHPDTKEEYALARTERKFGRGYKGFSIYASPDVTLDQDLLRRDLTINAIAMDEEGNIFDPFGGVSDIQNKIIRHVSPAFSEDPVRILRASRFLARYPDFSVDPGTLDLSRHIVSQGEVSFLVMERVWQELLKGLVTQHPQRMFSFLFSCGAFFEIFEELASIDCDQDQIISFFSYSNFSENLTLEERFSYYFSEFLVVSKLIAMSNRMKIPAKFRQMSVSWRRCFETASEELPKTPSEQVEWFSLLDLWRCPSRFYSMERLLASRLNIPSSSLDVLRRSFELASSVRLLPCDIEGYSDQDIRDILKSKRVNAIVSMIS</sequence>
<dbReference type="Pfam" id="PF01743">
    <property type="entry name" value="PolyA_pol"/>
    <property type="match status" value="1"/>
</dbReference>
<dbReference type="Gene3D" id="3.30.460.10">
    <property type="entry name" value="Beta Polymerase, domain 2"/>
    <property type="match status" value="1"/>
</dbReference>
<evidence type="ECO:0000259" key="13">
    <source>
        <dbReference type="Pfam" id="PF12627"/>
    </source>
</evidence>
<evidence type="ECO:0000313" key="15">
    <source>
        <dbReference type="Proteomes" id="UP000198651"/>
    </source>
</evidence>
<keyword evidence="8" id="KW-0067">ATP-binding</keyword>
<feature type="domain" description="Poly A polymerase head" evidence="12">
    <location>
        <begin position="3"/>
        <end position="122"/>
    </location>
</feature>
<dbReference type="InterPro" id="IPR032828">
    <property type="entry name" value="PolyA_RNA-bd"/>
</dbReference>
<keyword evidence="2 11" id="KW-0808">Transferase</keyword>
<dbReference type="GO" id="GO:0046872">
    <property type="term" value="F:metal ion binding"/>
    <property type="evidence" value="ECO:0007669"/>
    <property type="project" value="UniProtKB-KW"/>
</dbReference>
<dbReference type="GO" id="GO:0042245">
    <property type="term" value="P:RNA repair"/>
    <property type="evidence" value="ECO:0007669"/>
    <property type="project" value="UniProtKB-KW"/>
</dbReference>
<evidence type="ECO:0000256" key="7">
    <source>
        <dbReference type="ARBA" id="ARBA00022800"/>
    </source>
</evidence>
<proteinExistence type="inferred from homology"/>
<dbReference type="STRING" id="1561003.Ark11_0373"/>
<evidence type="ECO:0000256" key="4">
    <source>
        <dbReference type="ARBA" id="ARBA00022695"/>
    </source>
</evidence>
<dbReference type="PATRIC" id="fig|1561003.3.peg.387"/>
<dbReference type="RefSeq" id="WP_092343163.1">
    <property type="nucleotide sequence ID" value="NZ_LN906597.1"/>
</dbReference>
<dbReference type="AlphaFoldDB" id="A0A0S4M1R4"/>
<dbReference type="GO" id="GO:0005524">
    <property type="term" value="F:ATP binding"/>
    <property type="evidence" value="ECO:0007669"/>
    <property type="project" value="UniProtKB-KW"/>
</dbReference>
<evidence type="ECO:0000256" key="8">
    <source>
        <dbReference type="ARBA" id="ARBA00022840"/>
    </source>
</evidence>
<keyword evidence="9" id="KW-0460">Magnesium</keyword>
<keyword evidence="6" id="KW-0547">Nucleotide-binding</keyword>
<evidence type="ECO:0000313" key="14">
    <source>
        <dbReference type="EMBL" id="CUT17227.1"/>
    </source>
</evidence>
<evidence type="ECO:0000256" key="5">
    <source>
        <dbReference type="ARBA" id="ARBA00022723"/>
    </source>
</evidence>
<evidence type="ECO:0000256" key="2">
    <source>
        <dbReference type="ARBA" id="ARBA00022679"/>
    </source>
</evidence>
<dbReference type="GO" id="GO:0003723">
    <property type="term" value="F:RNA binding"/>
    <property type="evidence" value="ECO:0007669"/>
    <property type="project" value="UniProtKB-KW"/>
</dbReference>
<dbReference type="SUPFAM" id="SSF81891">
    <property type="entry name" value="Poly A polymerase C-terminal region-like"/>
    <property type="match status" value="1"/>
</dbReference>
<evidence type="ECO:0000256" key="9">
    <source>
        <dbReference type="ARBA" id="ARBA00022842"/>
    </source>
</evidence>
<gene>
    <name evidence="14" type="primary">cca</name>
    <name evidence="14" type="ORF">Ark11_0373</name>
</gene>
<dbReference type="PIRSF" id="PIRSF000813">
    <property type="entry name" value="CCA_bact"/>
    <property type="match status" value="1"/>
</dbReference>
<evidence type="ECO:0000256" key="11">
    <source>
        <dbReference type="RuleBase" id="RU003953"/>
    </source>
</evidence>
<dbReference type="InterPro" id="IPR002646">
    <property type="entry name" value="PolA_pol_head_dom"/>
</dbReference>
<keyword evidence="15" id="KW-1185">Reference proteome</keyword>
<keyword evidence="3" id="KW-0819">tRNA processing</keyword>
<keyword evidence="5" id="KW-0479">Metal-binding</keyword>
<evidence type="ECO:0000259" key="12">
    <source>
        <dbReference type="Pfam" id="PF01743"/>
    </source>
</evidence>
<name>A0A0S4M1R4_9BURK</name>
<dbReference type="SUPFAM" id="SSF81301">
    <property type="entry name" value="Nucleotidyltransferase"/>
    <property type="match status" value="1"/>
</dbReference>
<keyword evidence="10 11" id="KW-0694">RNA-binding</keyword>
<protein>
    <submittedName>
        <fullName evidence="14">tRNA nucleotidyl transferase</fullName>
    </submittedName>
</protein>
<reference evidence="15" key="1">
    <citation type="submission" date="2015-11" db="EMBL/GenBank/DDBJ databases">
        <authorList>
            <person name="Seth-Smith H.M.B."/>
        </authorList>
    </citation>
    <scope>NUCLEOTIDE SEQUENCE [LARGE SCALE GENOMIC DNA]</scope>
    <source>
        <strain evidence="15">2013Ark11</strain>
    </source>
</reference>
<dbReference type="CDD" id="cd05398">
    <property type="entry name" value="NT_ClassII-CCAase"/>
    <property type="match status" value="1"/>
</dbReference>
<dbReference type="InterPro" id="IPR012006">
    <property type="entry name" value="CCA_bact"/>
</dbReference>
<dbReference type="GO" id="GO:0004810">
    <property type="term" value="F:CCA tRNA nucleotidyltransferase activity"/>
    <property type="evidence" value="ECO:0007669"/>
    <property type="project" value="InterPro"/>
</dbReference>
<organism evidence="14 15">
    <name type="scientific">Candidatus Ichthyocystis hellenicum</name>
    <dbReference type="NCBI Taxonomy" id="1561003"/>
    <lineage>
        <taxon>Bacteria</taxon>
        <taxon>Pseudomonadati</taxon>
        <taxon>Pseudomonadota</taxon>
        <taxon>Betaproteobacteria</taxon>
        <taxon>Burkholderiales</taxon>
        <taxon>Candidatus Ichthyocystis</taxon>
    </lineage>
</organism>
<comment type="cofactor">
    <cofactor evidence="1">
        <name>Mg(2+)</name>
        <dbReference type="ChEBI" id="CHEBI:18420"/>
    </cofactor>
</comment>
<evidence type="ECO:0000256" key="6">
    <source>
        <dbReference type="ARBA" id="ARBA00022741"/>
    </source>
</evidence>
<dbReference type="InterPro" id="IPR043519">
    <property type="entry name" value="NT_sf"/>
</dbReference>
<keyword evidence="7" id="KW-0692">RNA repair</keyword>
<dbReference type="EMBL" id="LN906597">
    <property type="protein sequence ID" value="CUT17227.1"/>
    <property type="molecule type" value="Genomic_DNA"/>
</dbReference>